<dbReference type="OrthoDB" id="129952at2759"/>
<dbReference type="Proteomes" id="UP000435112">
    <property type="component" value="Unassembled WGS sequence"/>
</dbReference>
<keyword evidence="8" id="KW-1185">Reference proteome</keyword>
<feature type="signal peptide" evidence="3">
    <location>
        <begin position="1"/>
        <end position="16"/>
    </location>
</feature>
<accession>A0A6A4FP42</accession>
<comment type="caution">
    <text evidence="6">The sequence shown here is derived from an EMBL/GenBank/DDBJ whole genome shotgun (WGS) entry which is preliminary data.</text>
</comment>
<feature type="region of interest" description="Disordered" evidence="1">
    <location>
        <begin position="279"/>
        <end position="311"/>
    </location>
</feature>
<feature type="compositionally biased region" description="Low complexity" evidence="1">
    <location>
        <begin position="370"/>
        <end position="397"/>
    </location>
</feature>
<evidence type="ECO:0000313" key="9">
    <source>
        <dbReference type="Proteomes" id="UP000435112"/>
    </source>
</evidence>
<name>A0A6A4FP42_9STRA</name>
<keyword evidence="2" id="KW-1133">Transmembrane helix</keyword>
<keyword evidence="3" id="KW-0732">Signal</keyword>
<dbReference type="EMBL" id="QXFT01000295">
    <property type="protein sequence ID" value="KAE9348114.1"/>
    <property type="molecule type" value="Genomic_DNA"/>
</dbReference>
<reference evidence="6 8" key="1">
    <citation type="submission" date="2018-08" db="EMBL/GenBank/DDBJ databases">
        <title>Genomic investigation of the strawberry pathogen Phytophthora fragariae indicates pathogenicity is determined by transcriptional variation in three key races.</title>
        <authorList>
            <person name="Adams T.M."/>
            <person name="Armitage A.D."/>
            <person name="Sobczyk M.K."/>
            <person name="Bates H.J."/>
            <person name="Dunwell J.M."/>
            <person name="Nellist C.F."/>
            <person name="Harrison R.J."/>
        </authorList>
    </citation>
    <scope>NUCLEOTIDE SEQUENCE [LARGE SCALE GENOMIC DNA]</scope>
    <source>
        <strain evidence="5 7">SCRP249</strain>
        <strain evidence="4 9">SCRP324</strain>
        <strain evidence="6 8">SCRP333</strain>
    </source>
</reference>
<feature type="compositionally biased region" description="Low complexity" evidence="1">
    <location>
        <begin position="538"/>
        <end position="560"/>
    </location>
</feature>
<sequence>MRRYLGLALLISKSAAFDNIPNTETVEGVDKEVKLLRGSAVAWPDFQNSVSEQDSSPPHLTTSGIADDKLGSEAAASTPQPEYKYQAAEVQDGVPANTASVYDGTVGHEFVWNGKDSKLVSGSTSVLDEYVRWSRDDCNPCEVPTQPPTLAPIYPHREDDYQDHLPDVNEQVKTWEAVEDNLSQDTETPSQTSTGAPTGAPVSASNENYVDHLPHVTDVFKYWEGVTDILPPRSDATQIKQQDTRSEAPSIPGISGHQDENADHLPHVAEDFKDWDGLKESLPTYTDAPDTPTRTQHDPVPPQENDHGKYENCTKVIDSFGERYECPEDATLAPSVKSSPHQEDTARPSSETSTAPETVAPAGGDSTAPETTSPDTVATDTAPPADTTAPDTESPADTPEPDTVAPTRGDSTEPETTPPDTVATDAAPPASTTAPDTTDPTAPDTVAPAGGDSTKPETTSPETVAPADTSVPDTIVPAGRESTAPETNSPDTVASDTLSPADTSVPDTVTPGDTDNGAGTATPAKNAGNTVGSAISEGNAGTTTSGGTTTSKGTTGNATGSIDSAVGTDGTTSEDTASVTASTGNNPPSSSSPDALGAGAIAGIVIGCVAFVAAVVGSVLFRQKMLARQREESLFADLSDTGGGFEADYAAM</sequence>
<feature type="transmembrane region" description="Helical" evidence="2">
    <location>
        <begin position="595"/>
        <end position="621"/>
    </location>
</feature>
<evidence type="ECO:0000256" key="3">
    <source>
        <dbReference type="SAM" id="SignalP"/>
    </source>
</evidence>
<proteinExistence type="predicted"/>
<feature type="region of interest" description="Disordered" evidence="1">
    <location>
        <begin position="331"/>
        <end position="593"/>
    </location>
</feature>
<feature type="region of interest" description="Disordered" evidence="1">
    <location>
        <begin position="233"/>
        <end position="261"/>
    </location>
</feature>
<evidence type="ECO:0000313" key="6">
    <source>
        <dbReference type="EMBL" id="KAE9348114.1"/>
    </source>
</evidence>
<dbReference type="EMBL" id="QXFU01000519">
    <property type="protein sequence ID" value="KAE9031529.1"/>
    <property type="molecule type" value="Genomic_DNA"/>
</dbReference>
<dbReference type="Proteomes" id="UP000434957">
    <property type="component" value="Unassembled WGS sequence"/>
</dbReference>
<feature type="compositionally biased region" description="Polar residues" evidence="1">
    <location>
        <begin position="347"/>
        <end position="356"/>
    </location>
</feature>
<feature type="compositionally biased region" description="Polar residues" evidence="1">
    <location>
        <begin position="484"/>
        <end position="519"/>
    </location>
</feature>
<organism evidence="6 8">
    <name type="scientific">Phytophthora rubi</name>
    <dbReference type="NCBI Taxonomy" id="129364"/>
    <lineage>
        <taxon>Eukaryota</taxon>
        <taxon>Sar</taxon>
        <taxon>Stramenopiles</taxon>
        <taxon>Oomycota</taxon>
        <taxon>Peronosporomycetes</taxon>
        <taxon>Peronosporales</taxon>
        <taxon>Peronosporaceae</taxon>
        <taxon>Phytophthora</taxon>
    </lineage>
</organism>
<feature type="chain" id="PRO_5036381404" evidence="3">
    <location>
        <begin position="17"/>
        <end position="652"/>
    </location>
</feature>
<feature type="compositionally biased region" description="Low complexity" evidence="1">
    <location>
        <begin position="414"/>
        <end position="449"/>
    </location>
</feature>
<keyword evidence="2" id="KW-0812">Transmembrane</keyword>
<dbReference type="Proteomes" id="UP000429607">
    <property type="component" value="Unassembled WGS sequence"/>
</dbReference>
<feature type="region of interest" description="Disordered" evidence="1">
    <location>
        <begin position="48"/>
        <end position="68"/>
    </location>
</feature>
<gene>
    <name evidence="5" type="ORF">PR001_g6252</name>
    <name evidence="4" type="ORF">PR002_g9624</name>
    <name evidence="6" type="ORF">PR003_g6571</name>
</gene>
<dbReference type="AlphaFoldDB" id="A0A6A4FP42"/>
<protein>
    <submittedName>
        <fullName evidence="6">Uncharacterized protein</fullName>
    </submittedName>
</protein>
<keyword evidence="2" id="KW-0472">Membrane</keyword>
<feature type="region of interest" description="Disordered" evidence="1">
    <location>
        <begin position="181"/>
        <end position="206"/>
    </location>
</feature>
<evidence type="ECO:0000313" key="4">
    <source>
        <dbReference type="EMBL" id="KAE9031529.1"/>
    </source>
</evidence>
<evidence type="ECO:0000313" key="8">
    <source>
        <dbReference type="Proteomes" id="UP000434957"/>
    </source>
</evidence>
<dbReference type="EMBL" id="QXFV01000291">
    <property type="protein sequence ID" value="KAE9042290.1"/>
    <property type="molecule type" value="Genomic_DNA"/>
</dbReference>
<evidence type="ECO:0000313" key="5">
    <source>
        <dbReference type="EMBL" id="KAE9042290.1"/>
    </source>
</evidence>
<feature type="compositionally biased region" description="Polar residues" evidence="1">
    <location>
        <begin position="181"/>
        <end position="196"/>
    </location>
</feature>
<evidence type="ECO:0000256" key="2">
    <source>
        <dbReference type="SAM" id="Phobius"/>
    </source>
</evidence>
<feature type="compositionally biased region" description="Polar residues" evidence="1">
    <location>
        <begin position="48"/>
        <end position="64"/>
    </location>
</feature>
<evidence type="ECO:0000256" key="1">
    <source>
        <dbReference type="SAM" id="MobiDB-lite"/>
    </source>
</evidence>
<feature type="compositionally biased region" description="Polar residues" evidence="1">
    <location>
        <begin position="569"/>
        <end position="586"/>
    </location>
</feature>
<evidence type="ECO:0000313" key="7">
    <source>
        <dbReference type="Proteomes" id="UP000429607"/>
    </source>
</evidence>